<feature type="domain" description="ATPase BadF/BadG/BcrA/BcrD type" evidence="1">
    <location>
        <begin position="8"/>
        <end position="284"/>
    </location>
</feature>
<dbReference type="PANTHER" id="PTHR43190:SF3">
    <property type="entry name" value="N-ACETYL-D-GLUCOSAMINE KINASE"/>
    <property type="match status" value="1"/>
</dbReference>
<organism evidence="2 3">
    <name type="scientific">Marisediminitalea aggregata</name>
    <dbReference type="NCBI Taxonomy" id="634436"/>
    <lineage>
        <taxon>Bacteria</taxon>
        <taxon>Pseudomonadati</taxon>
        <taxon>Pseudomonadota</taxon>
        <taxon>Gammaproteobacteria</taxon>
        <taxon>Alteromonadales</taxon>
        <taxon>Alteromonadaceae</taxon>
        <taxon>Marisediminitalea</taxon>
    </lineage>
</organism>
<dbReference type="AlphaFoldDB" id="A0A1M5E7T5"/>
<dbReference type="OrthoDB" id="9816014at2"/>
<protein>
    <submittedName>
        <fullName evidence="2">Glucosamine kinase</fullName>
    </submittedName>
</protein>
<gene>
    <name evidence="2" type="ORF">SAMN05216361_0284</name>
</gene>
<dbReference type="InterPro" id="IPR002731">
    <property type="entry name" value="ATPase_BadF"/>
</dbReference>
<reference evidence="3" key="1">
    <citation type="submission" date="2016-11" db="EMBL/GenBank/DDBJ databases">
        <authorList>
            <person name="Varghese N."/>
            <person name="Submissions S."/>
        </authorList>
    </citation>
    <scope>NUCLEOTIDE SEQUENCE [LARGE SCALE GENOMIC DNA]</scope>
    <source>
        <strain evidence="3">CGMCC 1.8995</strain>
    </source>
</reference>
<dbReference type="Proteomes" id="UP000184520">
    <property type="component" value="Unassembled WGS sequence"/>
</dbReference>
<dbReference type="PANTHER" id="PTHR43190">
    <property type="entry name" value="N-ACETYL-D-GLUCOSAMINE KINASE"/>
    <property type="match status" value="1"/>
</dbReference>
<sequence length="292" mass="30423">MNSELYFIGVDGGGSRCRVRLESADGTLLAKGQSGPANVMRSLDTACASIMDATAKAIEAAQLSITTQQIVLCAGLAGANIASAHQALMAKQLPFKHVHLISDLHAACAGAHAGHDGAVIVCGTGSSATRYASGSFTDFGGHGFPIGDKASGAWLGLQAVKHSLLAFDGLAPKDATFNAVCEHLQANSAEDIVRECAGFNSNDYAAIVLPLLPLYRKGDSVIQGFVQDGLGYLQRLADEVLNTPDMALCLIGGLTELYHPMLSNAVKDRIQPCQLSPEEGAILLAKQAGDFQ</sequence>
<dbReference type="STRING" id="634436.SAMN05216361_0284"/>
<name>A0A1M5E7T5_9ALTE</name>
<dbReference type="CDD" id="cd24082">
    <property type="entry name" value="ASKHA_NBD_GspK-like"/>
    <property type="match status" value="1"/>
</dbReference>
<keyword evidence="2" id="KW-0418">Kinase</keyword>
<dbReference type="Pfam" id="PF01869">
    <property type="entry name" value="BcrAD_BadFG"/>
    <property type="match status" value="1"/>
</dbReference>
<dbReference type="InterPro" id="IPR043129">
    <property type="entry name" value="ATPase_NBD"/>
</dbReference>
<dbReference type="Gene3D" id="3.30.420.40">
    <property type="match status" value="2"/>
</dbReference>
<keyword evidence="2" id="KW-0808">Transferase</keyword>
<dbReference type="InterPro" id="IPR052519">
    <property type="entry name" value="Euk-type_GlcNAc_Kinase"/>
</dbReference>
<dbReference type="SUPFAM" id="SSF53067">
    <property type="entry name" value="Actin-like ATPase domain"/>
    <property type="match status" value="2"/>
</dbReference>
<dbReference type="RefSeq" id="WP_073316793.1">
    <property type="nucleotide sequence ID" value="NZ_FQWD01000001.1"/>
</dbReference>
<evidence type="ECO:0000313" key="3">
    <source>
        <dbReference type="Proteomes" id="UP000184520"/>
    </source>
</evidence>
<dbReference type="EMBL" id="FQWD01000001">
    <property type="protein sequence ID" value="SHF75142.1"/>
    <property type="molecule type" value="Genomic_DNA"/>
</dbReference>
<keyword evidence="3" id="KW-1185">Reference proteome</keyword>
<accession>A0A1M5E7T5</accession>
<proteinExistence type="predicted"/>
<evidence type="ECO:0000313" key="2">
    <source>
        <dbReference type="EMBL" id="SHF75142.1"/>
    </source>
</evidence>
<dbReference type="GO" id="GO:0016301">
    <property type="term" value="F:kinase activity"/>
    <property type="evidence" value="ECO:0007669"/>
    <property type="project" value="UniProtKB-KW"/>
</dbReference>
<evidence type="ECO:0000259" key="1">
    <source>
        <dbReference type="Pfam" id="PF01869"/>
    </source>
</evidence>